<evidence type="ECO:0000256" key="1">
    <source>
        <dbReference type="ARBA" id="ARBA00010040"/>
    </source>
</evidence>
<evidence type="ECO:0000259" key="5">
    <source>
        <dbReference type="Pfam" id="PF00326"/>
    </source>
</evidence>
<dbReference type="Proteomes" id="UP001050691">
    <property type="component" value="Unassembled WGS sequence"/>
</dbReference>
<sequence>MPKQATIDDPIPFKEGPDVFSPKTLIELVRPGTGTANPSGDVGFIPVSQYSLETKKNDKKILIFPIQPNPASAQFASIATGDAFWLDSDTIGHVVVNEENKVQELHAVSIARESTRLVSISSSALIASFPVSDLGNFIYSSQAESLVFSTAAWPDKNIHTIKEQDEAYEKRGHSARVYDQLFVRHWDTWRGPKIQTLFTVSLKKADGKWTLGNDYISPLNNTEHSAPVEPFGGVDHFDISATQIVYTTKDPEVDPASHTRTDIYVVPITGGKVPKRLTSNQQGATSSPVFNKQGTKVAWTEMAEDGYEADRAKIIVYDLEKEVRFTLTPTWDRSAAQLTFSSKGDKIIFTASDHARSKIFSVDVVETPSVTDANVTVSDPVALTSSHSVSNVQPLEDGRILFTRSSFTCPSEVFVLSEGSIEQITRLAEKGLEGKTLAAGEDLWTTGSDNFKVHSWVLKPPGYEKGSGKKWPVVFMVHGGPQGDTADSWSTRWNPNIFVQQGYFLIAPNPTGSTGFGQEFTNRITQNWGSKPFTDLVAVWKAALKAYPEIDADNAVAVGASWGGYAMNWINGHPELGFNFKALVCHDGVFDTRYNGFATEELYFFHHDFNGSPIFGDSQNFDQWNPSRFIDKFSVPQLLIHGSLDYRLPETESLAVFNALQHLKWHQEVLGWIAGHVKAQIE</sequence>
<keyword evidence="7" id="KW-1185">Reference proteome</keyword>
<dbReference type="Gene3D" id="3.40.50.1820">
    <property type="entry name" value="alpha/beta hydrolase"/>
    <property type="match status" value="1"/>
</dbReference>
<organism evidence="6 7">
    <name type="scientific">Clathrus columnatus</name>
    <dbReference type="NCBI Taxonomy" id="1419009"/>
    <lineage>
        <taxon>Eukaryota</taxon>
        <taxon>Fungi</taxon>
        <taxon>Dikarya</taxon>
        <taxon>Basidiomycota</taxon>
        <taxon>Agaricomycotina</taxon>
        <taxon>Agaricomycetes</taxon>
        <taxon>Phallomycetidae</taxon>
        <taxon>Phallales</taxon>
        <taxon>Clathraceae</taxon>
        <taxon>Clathrus</taxon>
    </lineage>
</organism>
<evidence type="ECO:0000256" key="3">
    <source>
        <dbReference type="ARBA" id="ARBA00022801"/>
    </source>
</evidence>
<dbReference type="AlphaFoldDB" id="A0AAV5AU04"/>
<proteinExistence type="inferred from homology"/>
<dbReference type="InterPro" id="IPR001375">
    <property type="entry name" value="Peptidase_S9_cat"/>
</dbReference>
<protein>
    <recommendedName>
        <fullName evidence="4">Dipeptidyl-peptidase V</fullName>
    </recommendedName>
</protein>
<keyword evidence="2" id="KW-0732">Signal</keyword>
<name>A0AAV5AU04_9AGAM</name>
<dbReference type="SUPFAM" id="SSF82171">
    <property type="entry name" value="DPP6 N-terminal domain-like"/>
    <property type="match status" value="1"/>
</dbReference>
<dbReference type="GO" id="GO:0004252">
    <property type="term" value="F:serine-type endopeptidase activity"/>
    <property type="evidence" value="ECO:0007669"/>
    <property type="project" value="TreeGrafter"/>
</dbReference>
<dbReference type="Gene3D" id="2.120.10.30">
    <property type="entry name" value="TolB, C-terminal domain"/>
    <property type="match status" value="1"/>
</dbReference>
<dbReference type="EMBL" id="BPWL01000011">
    <property type="protein sequence ID" value="GJJ15786.1"/>
    <property type="molecule type" value="Genomic_DNA"/>
</dbReference>
<evidence type="ECO:0000313" key="7">
    <source>
        <dbReference type="Proteomes" id="UP001050691"/>
    </source>
</evidence>
<gene>
    <name evidence="6" type="ORF">Clacol_010064</name>
</gene>
<evidence type="ECO:0000256" key="2">
    <source>
        <dbReference type="ARBA" id="ARBA00022729"/>
    </source>
</evidence>
<evidence type="ECO:0000256" key="4">
    <source>
        <dbReference type="ARBA" id="ARBA00032829"/>
    </source>
</evidence>
<accession>A0AAV5AU04</accession>
<keyword evidence="3" id="KW-0378">Hydrolase</keyword>
<comment type="similarity">
    <text evidence="1">Belongs to the peptidase S9C family.</text>
</comment>
<evidence type="ECO:0000313" key="6">
    <source>
        <dbReference type="EMBL" id="GJJ15786.1"/>
    </source>
</evidence>
<dbReference type="InterPro" id="IPR029058">
    <property type="entry name" value="AB_hydrolase_fold"/>
</dbReference>
<dbReference type="PANTHER" id="PTHR42776">
    <property type="entry name" value="SERINE PEPTIDASE S9 FAMILY MEMBER"/>
    <property type="match status" value="1"/>
</dbReference>
<reference evidence="6" key="1">
    <citation type="submission" date="2021-10" db="EMBL/GenBank/DDBJ databases">
        <title>De novo Genome Assembly of Clathrus columnatus (Basidiomycota, Fungi) Using Illumina and Nanopore Sequence Data.</title>
        <authorList>
            <person name="Ogiso-Tanaka E."/>
            <person name="Itagaki H."/>
            <person name="Hosoya T."/>
            <person name="Hosaka K."/>
        </authorList>
    </citation>
    <scope>NUCLEOTIDE SEQUENCE</scope>
    <source>
        <strain evidence="6">MO-923</strain>
    </source>
</reference>
<dbReference type="SUPFAM" id="SSF53474">
    <property type="entry name" value="alpha/beta-Hydrolases"/>
    <property type="match status" value="1"/>
</dbReference>
<dbReference type="Pfam" id="PF00326">
    <property type="entry name" value="Peptidase_S9"/>
    <property type="match status" value="1"/>
</dbReference>
<feature type="domain" description="Peptidase S9 prolyl oligopeptidase catalytic" evidence="5">
    <location>
        <begin position="489"/>
        <end position="663"/>
    </location>
</feature>
<dbReference type="GO" id="GO:0006508">
    <property type="term" value="P:proteolysis"/>
    <property type="evidence" value="ECO:0007669"/>
    <property type="project" value="InterPro"/>
</dbReference>
<dbReference type="InterPro" id="IPR011042">
    <property type="entry name" value="6-blade_b-propeller_TolB-like"/>
</dbReference>
<dbReference type="PANTHER" id="PTHR42776:SF13">
    <property type="entry name" value="DIPEPTIDYL-PEPTIDASE 5"/>
    <property type="match status" value="1"/>
</dbReference>
<comment type="caution">
    <text evidence="6">The sequence shown here is derived from an EMBL/GenBank/DDBJ whole genome shotgun (WGS) entry which is preliminary data.</text>
</comment>